<evidence type="ECO:0000256" key="1">
    <source>
        <dbReference type="ARBA" id="ARBA00023152"/>
    </source>
</evidence>
<dbReference type="InterPro" id="IPR029033">
    <property type="entry name" value="His_PPase_superfam"/>
</dbReference>
<evidence type="ECO:0000256" key="3">
    <source>
        <dbReference type="PIRSR" id="PIRSR613078-1"/>
    </source>
</evidence>
<feature type="active site" description="Proton donor/acceptor" evidence="3">
    <location>
        <position position="82"/>
    </location>
</feature>
<feature type="binding site" evidence="4">
    <location>
        <begin position="7"/>
        <end position="14"/>
    </location>
    <ligand>
        <name>substrate</name>
    </ligand>
</feature>
<evidence type="ECO:0000313" key="6">
    <source>
        <dbReference type="Proteomes" id="UP000177122"/>
    </source>
</evidence>
<evidence type="ECO:0000256" key="2">
    <source>
        <dbReference type="ARBA" id="ARBA00023235"/>
    </source>
</evidence>
<dbReference type="Proteomes" id="UP000177122">
    <property type="component" value="Unassembled WGS sequence"/>
</dbReference>
<dbReference type="PANTHER" id="PTHR48100">
    <property type="entry name" value="BROAD-SPECIFICITY PHOSPHATASE YOR283W-RELATED"/>
    <property type="match status" value="1"/>
</dbReference>
<dbReference type="CDD" id="cd07067">
    <property type="entry name" value="HP_PGM_like"/>
    <property type="match status" value="1"/>
</dbReference>
<reference evidence="5 6" key="1">
    <citation type="journal article" date="2016" name="Nat. Commun.">
        <title>Thousands of microbial genomes shed light on interconnected biogeochemical processes in an aquifer system.</title>
        <authorList>
            <person name="Anantharaman K."/>
            <person name="Brown C.T."/>
            <person name="Hug L.A."/>
            <person name="Sharon I."/>
            <person name="Castelle C.J."/>
            <person name="Probst A.J."/>
            <person name="Thomas B.C."/>
            <person name="Singh A."/>
            <person name="Wilkins M.J."/>
            <person name="Karaoz U."/>
            <person name="Brodie E.L."/>
            <person name="Williams K.H."/>
            <person name="Hubbard S.S."/>
            <person name="Banfield J.F."/>
        </authorList>
    </citation>
    <scope>NUCLEOTIDE SEQUENCE [LARGE SCALE GENOMIC DNA]</scope>
</reference>
<dbReference type="Pfam" id="PF00300">
    <property type="entry name" value="His_Phos_1"/>
    <property type="match status" value="1"/>
</dbReference>
<evidence type="ECO:0000256" key="4">
    <source>
        <dbReference type="PIRSR" id="PIRSR613078-2"/>
    </source>
</evidence>
<sequence>MKLIVIRHGETDLNKENRLQGSEGVNLPLNAAGQTMVEQLSKDLLISPEVIYASPLVRTQETAQILNKRFQVPIVTVPEIRERNFGTLSDKPRCEVDQQIILDDLEGHYDYRPYGGESVEEVTKRVREFVESLKTKKESSVMLVTHRGVIRILYDLYPNNVIGANIVPASKHIFEF</sequence>
<gene>
    <name evidence="5" type="ORF">A2845_05345</name>
</gene>
<dbReference type="Gene3D" id="3.40.50.1240">
    <property type="entry name" value="Phosphoglycerate mutase-like"/>
    <property type="match status" value="1"/>
</dbReference>
<evidence type="ECO:0000313" key="5">
    <source>
        <dbReference type="EMBL" id="OGZ04689.1"/>
    </source>
</evidence>
<dbReference type="SMART" id="SM00855">
    <property type="entry name" value="PGAM"/>
    <property type="match status" value="1"/>
</dbReference>
<dbReference type="PANTHER" id="PTHR48100:SF1">
    <property type="entry name" value="HISTIDINE PHOSPHATASE FAMILY PROTEIN-RELATED"/>
    <property type="match status" value="1"/>
</dbReference>
<dbReference type="GO" id="GO:0005737">
    <property type="term" value="C:cytoplasm"/>
    <property type="evidence" value="ECO:0007669"/>
    <property type="project" value="TreeGrafter"/>
</dbReference>
<dbReference type="InterPro" id="IPR001345">
    <property type="entry name" value="PG/BPGM_mutase_AS"/>
</dbReference>
<name>A0A1G2CTI0_9BACT</name>
<feature type="binding site" evidence="4">
    <location>
        <position position="58"/>
    </location>
    <ligand>
        <name>substrate</name>
    </ligand>
</feature>
<keyword evidence="1" id="KW-0324">Glycolysis</keyword>
<accession>A0A1G2CTI0</accession>
<dbReference type="PROSITE" id="PS00175">
    <property type="entry name" value="PG_MUTASE"/>
    <property type="match status" value="1"/>
</dbReference>
<dbReference type="EMBL" id="MHLI01000022">
    <property type="protein sequence ID" value="OGZ04689.1"/>
    <property type="molecule type" value="Genomic_DNA"/>
</dbReference>
<dbReference type="AlphaFoldDB" id="A0A1G2CTI0"/>
<dbReference type="PIRSF" id="PIRSF000709">
    <property type="entry name" value="6PFK_2-Ptase"/>
    <property type="match status" value="1"/>
</dbReference>
<protein>
    <recommendedName>
        <fullName evidence="7">Phosphoglycerate mutase</fullName>
    </recommendedName>
</protein>
<dbReference type="InterPro" id="IPR050275">
    <property type="entry name" value="PGM_Phosphatase"/>
</dbReference>
<feature type="active site" description="Tele-phosphohistidine intermediate" evidence="3">
    <location>
        <position position="8"/>
    </location>
</feature>
<dbReference type="GO" id="GO:0016791">
    <property type="term" value="F:phosphatase activity"/>
    <property type="evidence" value="ECO:0007669"/>
    <property type="project" value="TreeGrafter"/>
</dbReference>
<comment type="caution">
    <text evidence="5">The sequence shown here is derived from an EMBL/GenBank/DDBJ whole genome shotgun (WGS) entry which is preliminary data.</text>
</comment>
<dbReference type="SUPFAM" id="SSF53254">
    <property type="entry name" value="Phosphoglycerate mutase-like"/>
    <property type="match status" value="1"/>
</dbReference>
<keyword evidence="2" id="KW-0413">Isomerase</keyword>
<dbReference type="InterPro" id="IPR013078">
    <property type="entry name" value="His_Pase_superF_clade-1"/>
</dbReference>
<evidence type="ECO:0008006" key="7">
    <source>
        <dbReference type="Google" id="ProtNLM"/>
    </source>
</evidence>
<proteinExistence type="predicted"/>
<organism evidence="5 6">
    <name type="scientific">Candidatus Lloydbacteria bacterium RIFCSPHIGHO2_01_FULL_49_22</name>
    <dbReference type="NCBI Taxonomy" id="1798658"/>
    <lineage>
        <taxon>Bacteria</taxon>
        <taxon>Candidatus Lloydiibacteriota</taxon>
    </lineage>
</organism>